<evidence type="ECO:0000256" key="5">
    <source>
        <dbReference type="ARBA" id="ARBA00022989"/>
    </source>
</evidence>
<dbReference type="InterPro" id="IPR039421">
    <property type="entry name" value="Type_1_exporter"/>
</dbReference>
<evidence type="ECO:0000256" key="7">
    <source>
        <dbReference type="SAM" id="Phobius"/>
    </source>
</evidence>
<dbReference type="EMBL" id="FWXH01000015">
    <property type="protein sequence ID" value="SMC26991.1"/>
    <property type="molecule type" value="Genomic_DNA"/>
</dbReference>
<dbReference type="GO" id="GO:0005524">
    <property type="term" value="F:ATP binding"/>
    <property type="evidence" value="ECO:0007669"/>
    <property type="project" value="UniProtKB-KW"/>
</dbReference>
<dbReference type="Proteomes" id="UP000192468">
    <property type="component" value="Unassembled WGS sequence"/>
</dbReference>
<dbReference type="PROSITE" id="PS50893">
    <property type="entry name" value="ABC_TRANSPORTER_2"/>
    <property type="match status" value="1"/>
</dbReference>
<dbReference type="GO" id="GO:0015421">
    <property type="term" value="F:ABC-type oligopeptide transporter activity"/>
    <property type="evidence" value="ECO:0007669"/>
    <property type="project" value="TreeGrafter"/>
</dbReference>
<keyword evidence="2 7" id="KW-0812">Transmembrane</keyword>
<organism evidence="9 10">
    <name type="scientific">Clostridium acidisoli DSM 12555</name>
    <dbReference type="NCBI Taxonomy" id="1121291"/>
    <lineage>
        <taxon>Bacteria</taxon>
        <taxon>Bacillati</taxon>
        <taxon>Bacillota</taxon>
        <taxon>Clostridia</taxon>
        <taxon>Eubacteriales</taxon>
        <taxon>Clostridiaceae</taxon>
        <taxon>Clostridium</taxon>
    </lineage>
</organism>
<protein>
    <submittedName>
        <fullName evidence="9">ATP-binding cassette, subfamily B</fullName>
    </submittedName>
</protein>
<evidence type="ECO:0000256" key="3">
    <source>
        <dbReference type="ARBA" id="ARBA00022741"/>
    </source>
</evidence>
<evidence type="ECO:0000256" key="2">
    <source>
        <dbReference type="ARBA" id="ARBA00022692"/>
    </source>
</evidence>
<feature type="transmembrane region" description="Helical" evidence="7">
    <location>
        <begin position="26"/>
        <end position="48"/>
    </location>
</feature>
<proteinExistence type="predicted"/>
<dbReference type="PANTHER" id="PTHR43394">
    <property type="entry name" value="ATP-DEPENDENT PERMEASE MDL1, MITOCHONDRIAL"/>
    <property type="match status" value="1"/>
</dbReference>
<dbReference type="SUPFAM" id="SSF90123">
    <property type="entry name" value="ABC transporter transmembrane region"/>
    <property type="match status" value="1"/>
</dbReference>
<feature type="transmembrane region" description="Helical" evidence="7">
    <location>
        <begin position="68"/>
        <end position="86"/>
    </location>
</feature>
<dbReference type="Gene3D" id="1.20.1560.10">
    <property type="entry name" value="ABC transporter type 1, transmembrane domain"/>
    <property type="match status" value="1"/>
</dbReference>
<feature type="domain" description="ABC transporter" evidence="8">
    <location>
        <begin position="366"/>
        <end position="602"/>
    </location>
</feature>
<evidence type="ECO:0000256" key="1">
    <source>
        <dbReference type="ARBA" id="ARBA00004651"/>
    </source>
</evidence>
<keyword evidence="5 7" id="KW-1133">Transmembrane helix</keyword>
<name>A0A1W1XTY3_9CLOT</name>
<dbReference type="InterPro" id="IPR017871">
    <property type="entry name" value="ABC_transporter-like_CS"/>
</dbReference>
<dbReference type="CDD" id="cd03228">
    <property type="entry name" value="ABCC_MRP_Like"/>
    <property type="match status" value="1"/>
</dbReference>
<feature type="transmembrane region" description="Helical" evidence="7">
    <location>
        <begin position="146"/>
        <end position="165"/>
    </location>
</feature>
<keyword evidence="3" id="KW-0547">Nucleotide-binding</keyword>
<dbReference type="InterPro" id="IPR003593">
    <property type="entry name" value="AAA+_ATPase"/>
</dbReference>
<dbReference type="AlphaFoldDB" id="A0A1W1XTY3"/>
<evidence type="ECO:0000256" key="6">
    <source>
        <dbReference type="ARBA" id="ARBA00023136"/>
    </source>
</evidence>
<keyword evidence="10" id="KW-1185">Reference proteome</keyword>
<dbReference type="InterPro" id="IPR027417">
    <property type="entry name" value="P-loop_NTPase"/>
</dbReference>
<comment type="subcellular location">
    <subcellularLocation>
        <location evidence="1">Cell membrane</location>
        <topology evidence="1">Multi-pass membrane protein</topology>
    </subcellularLocation>
</comment>
<keyword evidence="6 7" id="KW-0472">Membrane</keyword>
<dbReference type="InterPro" id="IPR036640">
    <property type="entry name" value="ABC1_TM_sf"/>
</dbReference>
<dbReference type="SUPFAM" id="SSF52540">
    <property type="entry name" value="P-loop containing nucleoside triphosphate hydrolases"/>
    <property type="match status" value="1"/>
</dbReference>
<evidence type="ECO:0000313" key="10">
    <source>
        <dbReference type="Proteomes" id="UP000192468"/>
    </source>
</evidence>
<feature type="transmembrane region" description="Helical" evidence="7">
    <location>
        <begin position="275"/>
        <end position="297"/>
    </location>
</feature>
<dbReference type="STRING" id="1121291.SAMN02745134_03013"/>
<dbReference type="OrthoDB" id="2328604at2"/>
<dbReference type="GO" id="GO:0005886">
    <property type="term" value="C:plasma membrane"/>
    <property type="evidence" value="ECO:0007669"/>
    <property type="project" value="UniProtKB-SubCell"/>
</dbReference>
<sequence>MEVWSVKNKIARFFRFCNYLSDLEHGYFICVIISNILKAIAPFVNLYFSKKIIDAVLVNMSSSEIMKYVWAMVILNLLIMILQGYFESRGEYHNLNMMKKHEMKKAKKLMNLDYEVVENDCLQTSITELYSLEQHGVYSLSNFNKAVADFIASIAGVVIALYFSIKFFEAKLTFKGIYNGEINLIFITLFILLNVLSFMIINKTHESAGNFIIKEGNKVLRYIKSYMNIMYNYRVGKDIKMYDMNLAENSMKVYKRNMFYVFSSFWTRLEKGNTIAKILSSILSILIFLFVGMKAVYGSISVGQIMLYTGAINSIFKNVSGVVNSLGILIPTDFYRRKLFEFMDIDKRNDCEKSLINKTQSATYEIEFKDVSFKYPGTDKYVLNDINLKFKEGKRYAVVGINGSGKTTLIKLLLRFYNPTEGQITINGIDIRKYNHDKYLDIFSAVFQDFKLFSLKLGENIASSTEYNEDKVKQSMQKVGLSRFLQKNDLKDYLYREFDENGIEVSGGEAQKIAMARSIYNNGNFIVLDEPTAALDPISEYEIYSQFDNIIGSNTAIYISHRLSSCRFCDNIYVLSKGALVQSGSHNQLISDINGEYYELWNEQAKYYKRE</sequence>
<dbReference type="SMART" id="SM00382">
    <property type="entry name" value="AAA"/>
    <property type="match status" value="1"/>
</dbReference>
<gene>
    <name evidence="9" type="ORF">SAMN02745134_03013</name>
</gene>
<dbReference type="Pfam" id="PF00005">
    <property type="entry name" value="ABC_tran"/>
    <property type="match status" value="1"/>
</dbReference>
<evidence type="ECO:0000313" key="9">
    <source>
        <dbReference type="EMBL" id="SMC26991.1"/>
    </source>
</evidence>
<feature type="transmembrane region" description="Helical" evidence="7">
    <location>
        <begin position="177"/>
        <end position="201"/>
    </location>
</feature>
<accession>A0A1W1XTY3</accession>
<evidence type="ECO:0000259" key="8">
    <source>
        <dbReference type="PROSITE" id="PS50893"/>
    </source>
</evidence>
<dbReference type="GO" id="GO:0016887">
    <property type="term" value="F:ATP hydrolysis activity"/>
    <property type="evidence" value="ECO:0007669"/>
    <property type="project" value="InterPro"/>
</dbReference>
<dbReference type="Gene3D" id="3.40.50.300">
    <property type="entry name" value="P-loop containing nucleotide triphosphate hydrolases"/>
    <property type="match status" value="1"/>
</dbReference>
<evidence type="ECO:0000256" key="4">
    <source>
        <dbReference type="ARBA" id="ARBA00022840"/>
    </source>
</evidence>
<dbReference type="InterPro" id="IPR003439">
    <property type="entry name" value="ABC_transporter-like_ATP-bd"/>
</dbReference>
<reference evidence="9 10" key="1">
    <citation type="submission" date="2017-04" db="EMBL/GenBank/DDBJ databases">
        <authorList>
            <person name="Afonso C.L."/>
            <person name="Miller P.J."/>
            <person name="Scott M.A."/>
            <person name="Spackman E."/>
            <person name="Goraichik I."/>
            <person name="Dimitrov K.M."/>
            <person name="Suarez D.L."/>
            <person name="Swayne D.E."/>
        </authorList>
    </citation>
    <scope>NUCLEOTIDE SEQUENCE [LARGE SCALE GENOMIC DNA]</scope>
    <source>
        <strain evidence="9 10">DSM 12555</strain>
    </source>
</reference>
<dbReference type="PROSITE" id="PS00211">
    <property type="entry name" value="ABC_TRANSPORTER_1"/>
    <property type="match status" value="1"/>
</dbReference>
<keyword evidence="4 9" id="KW-0067">ATP-binding</keyword>
<dbReference type="PANTHER" id="PTHR43394:SF1">
    <property type="entry name" value="ATP-BINDING CASSETTE SUB-FAMILY B MEMBER 10, MITOCHONDRIAL"/>
    <property type="match status" value="1"/>
</dbReference>